<name>D8RFH2_SELML</name>
<dbReference type="PANTHER" id="PTHR47926:SF533">
    <property type="entry name" value="DYW DOMAIN-CONTAINING PROTEIN"/>
    <property type="match status" value="1"/>
</dbReference>
<dbReference type="AlphaFoldDB" id="D8RFH2"/>
<dbReference type="EMBL" id="GL377578">
    <property type="protein sequence ID" value="EFJ28867.1"/>
    <property type="molecule type" value="Genomic_DNA"/>
</dbReference>
<sequence length="307" mass="33869">MILQAYRKLGQLDLACAVFAGICNRDLFSWTIMIAAFARDGHFSEALLLFRRMELDGIKPSPVTCVTVLASFTGPRLLPQARKFHARIEALGLESNVIVGTAVITMYGKCGSLTDSRLVFERMPQKNLNVISWTSLVSAHAQAGDLEMTLSLFAGMQLDGVAPDSIAFVSVLSSCSHGGLLESFPVLLRCMVEDCEILPRVEHYGCVVDALGRCGKLDEAERFVEELPVRVAVLWIALLAACSTHKDVRRARRVAERAFALEPRHWSTYVMFANILGEAGERDESAAIKQRMEELKARSQEKGAHIS</sequence>
<dbReference type="KEGG" id="smo:SELMODRAFT_92565"/>
<evidence type="ECO:0000313" key="4">
    <source>
        <dbReference type="Proteomes" id="UP000001514"/>
    </source>
</evidence>
<dbReference type="PANTHER" id="PTHR47926">
    <property type="entry name" value="PENTATRICOPEPTIDE REPEAT-CONTAINING PROTEIN"/>
    <property type="match status" value="1"/>
</dbReference>
<organism evidence="4">
    <name type="scientific">Selaginella moellendorffii</name>
    <name type="common">Spikemoss</name>
    <dbReference type="NCBI Taxonomy" id="88036"/>
    <lineage>
        <taxon>Eukaryota</taxon>
        <taxon>Viridiplantae</taxon>
        <taxon>Streptophyta</taxon>
        <taxon>Embryophyta</taxon>
        <taxon>Tracheophyta</taxon>
        <taxon>Lycopodiopsida</taxon>
        <taxon>Selaginellales</taxon>
        <taxon>Selaginellaceae</taxon>
        <taxon>Selaginella</taxon>
    </lineage>
</organism>
<feature type="repeat" description="PPR" evidence="2">
    <location>
        <begin position="129"/>
        <end position="163"/>
    </location>
</feature>
<dbReference type="Pfam" id="PF13812">
    <property type="entry name" value="PPR_3"/>
    <property type="match status" value="1"/>
</dbReference>
<proteinExistence type="predicted"/>
<reference evidence="3 4" key="1">
    <citation type="journal article" date="2011" name="Science">
        <title>The Selaginella genome identifies genetic changes associated with the evolution of vascular plants.</title>
        <authorList>
            <person name="Banks J.A."/>
            <person name="Nishiyama T."/>
            <person name="Hasebe M."/>
            <person name="Bowman J.L."/>
            <person name="Gribskov M."/>
            <person name="dePamphilis C."/>
            <person name="Albert V.A."/>
            <person name="Aono N."/>
            <person name="Aoyama T."/>
            <person name="Ambrose B.A."/>
            <person name="Ashton N.W."/>
            <person name="Axtell M.J."/>
            <person name="Barker E."/>
            <person name="Barker M.S."/>
            <person name="Bennetzen J.L."/>
            <person name="Bonawitz N.D."/>
            <person name="Chapple C."/>
            <person name="Cheng C."/>
            <person name="Correa L.G."/>
            <person name="Dacre M."/>
            <person name="DeBarry J."/>
            <person name="Dreyer I."/>
            <person name="Elias M."/>
            <person name="Engstrom E.M."/>
            <person name="Estelle M."/>
            <person name="Feng L."/>
            <person name="Finet C."/>
            <person name="Floyd S.K."/>
            <person name="Frommer W.B."/>
            <person name="Fujita T."/>
            <person name="Gramzow L."/>
            <person name="Gutensohn M."/>
            <person name="Harholt J."/>
            <person name="Hattori M."/>
            <person name="Heyl A."/>
            <person name="Hirai T."/>
            <person name="Hiwatashi Y."/>
            <person name="Ishikawa M."/>
            <person name="Iwata M."/>
            <person name="Karol K.G."/>
            <person name="Koehler B."/>
            <person name="Kolukisaoglu U."/>
            <person name="Kubo M."/>
            <person name="Kurata T."/>
            <person name="Lalonde S."/>
            <person name="Li K."/>
            <person name="Li Y."/>
            <person name="Litt A."/>
            <person name="Lyons E."/>
            <person name="Manning G."/>
            <person name="Maruyama T."/>
            <person name="Michael T.P."/>
            <person name="Mikami K."/>
            <person name="Miyazaki S."/>
            <person name="Morinaga S."/>
            <person name="Murata T."/>
            <person name="Mueller-Roeber B."/>
            <person name="Nelson D.R."/>
            <person name="Obara M."/>
            <person name="Oguri Y."/>
            <person name="Olmstead R.G."/>
            <person name="Onodera N."/>
            <person name="Petersen B.L."/>
            <person name="Pils B."/>
            <person name="Prigge M."/>
            <person name="Rensing S.A."/>
            <person name="Riano-Pachon D.M."/>
            <person name="Roberts A.W."/>
            <person name="Sato Y."/>
            <person name="Scheller H.V."/>
            <person name="Schulz B."/>
            <person name="Schulz C."/>
            <person name="Shakirov E.V."/>
            <person name="Shibagaki N."/>
            <person name="Shinohara N."/>
            <person name="Shippen D.E."/>
            <person name="Soerensen I."/>
            <person name="Sotooka R."/>
            <person name="Sugimoto N."/>
            <person name="Sugita M."/>
            <person name="Sumikawa N."/>
            <person name="Tanurdzic M."/>
            <person name="Theissen G."/>
            <person name="Ulvskov P."/>
            <person name="Wakazuki S."/>
            <person name="Weng J.K."/>
            <person name="Willats W.W."/>
            <person name="Wipf D."/>
            <person name="Wolf P.G."/>
            <person name="Yang L."/>
            <person name="Zimmer A.D."/>
            <person name="Zhu Q."/>
            <person name="Mitros T."/>
            <person name="Hellsten U."/>
            <person name="Loque D."/>
            <person name="Otillar R."/>
            <person name="Salamov A."/>
            <person name="Schmutz J."/>
            <person name="Shapiro H."/>
            <person name="Lindquist E."/>
            <person name="Lucas S."/>
            <person name="Rokhsar D."/>
            <person name="Grigoriev I.V."/>
        </authorList>
    </citation>
    <scope>NUCLEOTIDE SEQUENCE [LARGE SCALE GENOMIC DNA]</scope>
</reference>
<evidence type="ECO:0008006" key="5">
    <source>
        <dbReference type="Google" id="ProtNLM"/>
    </source>
</evidence>
<keyword evidence="4" id="KW-1185">Reference proteome</keyword>
<protein>
    <recommendedName>
        <fullName evidence="5">Pentacotripeptide-repeat region of PRORP domain-containing protein</fullName>
    </recommendedName>
</protein>
<dbReference type="GO" id="GO:0009451">
    <property type="term" value="P:RNA modification"/>
    <property type="evidence" value="ECO:0007669"/>
    <property type="project" value="InterPro"/>
</dbReference>
<dbReference type="Gene3D" id="1.25.40.10">
    <property type="entry name" value="Tetratricopeptide repeat domain"/>
    <property type="match status" value="3"/>
</dbReference>
<evidence type="ECO:0000256" key="1">
    <source>
        <dbReference type="ARBA" id="ARBA00022737"/>
    </source>
</evidence>
<dbReference type="SUPFAM" id="SSF48452">
    <property type="entry name" value="TPR-like"/>
    <property type="match status" value="1"/>
</dbReference>
<dbReference type="GO" id="GO:0003723">
    <property type="term" value="F:RNA binding"/>
    <property type="evidence" value="ECO:0007669"/>
    <property type="project" value="InterPro"/>
</dbReference>
<dbReference type="FunFam" id="1.25.40.10:FF:000158">
    <property type="entry name" value="pentatricopeptide repeat-containing protein At2g33680"/>
    <property type="match status" value="1"/>
</dbReference>
<dbReference type="HOGENOM" id="CLU_002706_0_0_1"/>
<dbReference type="eggNOG" id="KOG4197">
    <property type="taxonomic scope" value="Eukaryota"/>
</dbReference>
<dbReference type="InterPro" id="IPR011990">
    <property type="entry name" value="TPR-like_helical_dom_sf"/>
</dbReference>
<dbReference type="Proteomes" id="UP000001514">
    <property type="component" value="Unassembled WGS sequence"/>
</dbReference>
<dbReference type="Pfam" id="PF13041">
    <property type="entry name" value="PPR_2"/>
    <property type="match status" value="1"/>
</dbReference>
<dbReference type="NCBIfam" id="TIGR00756">
    <property type="entry name" value="PPR"/>
    <property type="match status" value="2"/>
</dbReference>
<gene>
    <name evidence="3" type="ORF">SELMODRAFT_92565</name>
</gene>
<feature type="repeat" description="PPR" evidence="2">
    <location>
        <begin position="26"/>
        <end position="60"/>
    </location>
</feature>
<dbReference type="InterPro" id="IPR002885">
    <property type="entry name" value="PPR_rpt"/>
</dbReference>
<dbReference type="Pfam" id="PF01535">
    <property type="entry name" value="PPR"/>
    <property type="match status" value="2"/>
</dbReference>
<dbReference type="InParanoid" id="D8RFH2"/>
<dbReference type="Gramene" id="EFJ28867">
    <property type="protein sequence ID" value="EFJ28867"/>
    <property type="gene ID" value="SELMODRAFT_92565"/>
</dbReference>
<evidence type="ECO:0000313" key="3">
    <source>
        <dbReference type="EMBL" id="EFJ28867.1"/>
    </source>
</evidence>
<dbReference type="InterPro" id="IPR046960">
    <property type="entry name" value="PPR_At4g14850-like_plant"/>
</dbReference>
<dbReference type="GO" id="GO:0048731">
    <property type="term" value="P:system development"/>
    <property type="evidence" value="ECO:0007669"/>
    <property type="project" value="UniProtKB-ARBA"/>
</dbReference>
<evidence type="ECO:0000256" key="2">
    <source>
        <dbReference type="PROSITE-ProRule" id="PRU00708"/>
    </source>
</evidence>
<keyword evidence="1" id="KW-0677">Repeat</keyword>
<dbReference type="PROSITE" id="PS51375">
    <property type="entry name" value="PPR"/>
    <property type="match status" value="2"/>
</dbReference>
<accession>D8RFH2</accession>